<feature type="transmembrane region" description="Helical" evidence="1">
    <location>
        <begin position="161"/>
        <end position="179"/>
    </location>
</feature>
<dbReference type="AlphaFoldDB" id="A0A2T5J107"/>
<feature type="transmembrane region" description="Helical" evidence="1">
    <location>
        <begin position="229"/>
        <end position="247"/>
    </location>
</feature>
<gene>
    <name evidence="2" type="ORF">C8N29_104110</name>
</gene>
<accession>A0A2T5J107</accession>
<keyword evidence="1" id="KW-0472">Membrane</keyword>
<name>A0A2T5J107_9GAMM</name>
<feature type="transmembrane region" description="Helical" evidence="1">
    <location>
        <begin position="42"/>
        <end position="61"/>
    </location>
</feature>
<evidence type="ECO:0000313" key="2">
    <source>
        <dbReference type="EMBL" id="PTQ90071.1"/>
    </source>
</evidence>
<proteinExistence type="predicted"/>
<dbReference type="EMBL" id="QAON01000004">
    <property type="protein sequence ID" value="PTQ90071.1"/>
    <property type="molecule type" value="Genomic_DNA"/>
</dbReference>
<keyword evidence="1" id="KW-0812">Transmembrane</keyword>
<dbReference type="Proteomes" id="UP000244223">
    <property type="component" value="Unassembled WGS sequence"/>
</dbReference>
<evidence type="ECO:0000256" key="1">
    <source>
        <dbReference type="SAM" id="Phobius"/>
    </source>
</evidence>
<protein>
    <submittedName>
        <fullName evidence="2">Uncharacterized protein</fullName>
    </submittedName>
</protein>
<keyword evidence="3" id="KW-1185">Reference proteome</keyword>
<feature type="transmembrane region" description="Helical" evidence="1">
    <location>
        <begin position="199"/>
        <end position="217"/>
    </location>
</feature>
<reference evidence="2 3" key="1">
    <citation type="submission" date="2018-04" db="EMBL/GenBank/DDBJ databases">
        <title>Genomic Encyclopedia of Archaeal and Bacterial Type Strains, Phase II (KMG-II): from individual species to whole genera.</title>
        <authorList>
            <person name="Goeker M."/>
        </authorList>
    </citation>
    <scope>NUCLEOTIDE SEQUENCE [LARGE SCALE GENOMIC DNA]</scope>
    <source>
        <strain evidence="2 3">DSM 5822</strain>
    </source>
</reference>
<comment type="caution">
    <text evidence="2">The sequence shown here is derived from an EMBL/GenBank/DDBJ whole genome shotgun (WGS) entry which is preliminary data.</text>
</comment>
<sequence length="326" mass="38820">MLFRPCYKKQILILLGLVFFLSFDYFMEKQDDDLYYSFPNKLTFLVIQTYICFIFVLYLFYRFKSFIKVDDNIMISYPFSWGKEPCFISKKDVKNIIYDVESDFFLFDINGYYLEIDCKLWRPTTANTKTLSYVMSNKIKEWGLVESKPDFIDIEKYKQRFLFNHVSVIFFIGLSVILQTLSFEYTSYIFPSVEMLDKIVIMVSIIMACLTLLFYWFRESDGRIFESSYFSILILPFILSLCCAYAIPKYTVFNGHAKEYVYILVSSNESQQIWQSQGMDDLQIKRKYNNDYRDETIGAQRTVLIYQGWGDIKVIKESTANSFFQK</sequence>
<keyword evidence="1" id="KW-1133">Transmembrane helix</keyword>
<organism evidence="2 3">
    <name type="scientific">Agitococcus lubricus</name>
    <dbReference type="NCBI Taxonomy" id="1077255"/>
    <lineage>
        <taxon>Bacteria</taxon>
        <taxon>Pseudomonadati</taxon>
        <taxon>Pseudomonadota</taxon>
        <taxon>Gammaproteobacteria</taxon>
        <taxon>Moraxellales</taxon>
        <taxon>Moraxellaceae</taxon>
        <taxon>Agitococcus</taxon>
    </lineage>
</organism>
<evidence type="ECO:0000313" key="3">
    <source>
        <dbReference type="Proteomes" id="UP000244223"/>
    </source>
</evidence>